<feature type="signal peptide" evidence="3">
    <location>
        <begin position="1"/>
        <end position="31"/>
    </location>
</feature>
<organism evidence="4 5">
    <name type="scientific">Kribbella jiaozuonensis</name>
    <dbReference type="NCBI Taxonomy" id="2575441"/>
    <lineage>
        <taxon>Bacteria</taxon>
        <taxon>Bacillati</taxon>
        <taxon>Actinomycetota</taxon>
        <taxon>Actinomycetes</taxon>
        <taxon>Propionibacteriales</taxon>
        <taxon>Kribbellaceae</taxon>
        <taxon>Kribbella</taxon>
    </lineage>
</organism>
<evidence type="ECO:0008006" key="6">
    <source>
        <dbReference type="Google" id="ProtNLM"/>
    </source>
</evidence>
<keyword evidence="2" id="KW-0812">Transmembrane</keyword>
<dbReference type="AlphaFoldDB" id="A0A4U3LPW0"/>
<dbReference type="OrthoDB" id="144586at2"/>
<sequence length="652" mass="70619">MTVRWTRPLVLALATVLFAGLFIGASQPAAAVSPEDTAAQTLAERYSPVVRLQKLGTRCDDGEQFQPTDVNAVLGDQQVALRGPWRPPDLVKTQPEATDLGRGYPGHFLDFPGDPLRPGCDYAEWSAQINSTHPATVYAHVTGDPAYPGKLSLEYWFFYIFNDYNNTHEGDWESVQLVFDAATPEAALATKPTAVGFSQHGGAERARWGDAKLEIVDGTHPVVYPAAGSHANKYGQRLYLGRGSEGLGCDDTTRPATELRPNVDYVPMARADYLKEYPWLAFEGRWGERQRSFFDGPTGPNQKASWVAPIQDAEATWRDDSTVVPAGKVLGPSGTGVFCTAVGTASNLLRETLDRIWLLALILAALVALIWFAASRTRWTDAEPLPARRRRAWGQTVVSALQLLRQRPGLFGAFAATFVVLGLATLLLADLQAARRDSPTDLGAPTETATGFWASLVALAITILTAATYVALLAAVTSTLDRLDRGEPATAALTWRDVRARARPLTAVAVRYFVVIAVLTIIVATIPLAIYYAVSRAFAIPAVMAEQASASTALKRSRQLVKGRWWRTAGPLAIIVGLGLSVGPIAGIILLLATDWQPTLINVVSSLLFALAMPLVAAAVVYLYFDRSVTHRESPGSGDLPDPDRTYSRQGR</sequence>
<feature type="transmembrane region" description="Helical" evidence="2">
    <location>
        <begin position="356"/>
        <end position="374"/>
    </location>
</feature>
<reference evidence="4 5" key="1">
    <citation type="submission" date="2019-04" db="EMBL/GenBank/DDBJ databases">
        <title>Kribbella sp. NEAU-THZ 27 nov., a novel actinomycete isolated from soil.</title>
        <authorList>
            <person name="Duan L."/>
        </authorList>
    </citation>
    <scope>NUCLEOTIDE SEQUENCE [LARGE SCALE GENOMIC DNA]</scope>
    <source>
        <strain evidence="5">NEAU-THZ27</strain>
    </source>
</reference>
<feature type="transmembrane region" description="Helical" evidence="2">
    <location>
        <begin position="572"/>
        <end position="593"/>
    </location>
</feature>
<feature type="transmembrane region" description="Helical" evidence="2">
    <location>
        <begin position="600"/>
        <end position="625"/>
    </location>
</feature>
<keyword evidence="5" id="KW-1185">Reference proteome</keyword>
<accession>A0A4U3LPW0</accession>
<evidence type="ECO:0000256" key="3">
    <source>
        <dbReference type="SAM" id="SignalP"/>
    </source>
</evidence>
<evidence type="ECO:0000256" key="2">
    <source>
        <dbReference type="SAM" id="Phobius"/>
    </source>
</evidence>
<evidence type="ECO:0000313" key="4">
    <source>
        <dbReference type="EMBL" id="TKK76377.1"/>
    </source>
</evidence>
<feature type="transmembrane region" description="Helical" evidence="2">
    <location>
        <begin position="509"/>
        <end position="534"/>
    </location>
</feature>
<gene>
    <name evidence="4" type="ORF">FDA38_28700</name>
</gene>
<dbReference type="RefSeq" id="WP_137257244.1">
    <property type="nucleotide sequence ID" value="NZ_JBHSPQ010000003.1"/>
</dbReference>
<keyword evidence="3" id="KW-0732">Signal</keyword>
<keyword evidence="2" id="KW-1133">Transmembrane helix</keyword>
<feature type="chain" id="PRO_5020583821" description="DUF946 domain-containing protein" evidence="3">
    <location>
        <begin position="32"/>
        <end position="652"/>
    </location>
</feature>
<protein>
    <recommendedName>
        <fullName evidence="6">DUF946 domain-containing protein</fullName>
    </recommendedName>
</protein>
<feature type="region of interest" description="Disordered" evidence="1">
    <location>
        <begin position="632"/>
        <end position="652"/>
    </location>
</feature>
<dbReference type="Proteomes" id="UP000305836">
    <property type="component" value="Unassembled WGS sequence"/>
</dbReference>
<feature type="transmembrane region" description="Helical" evidence="2">
    <location>
        <begin position="451"/>
        <end position="476"/>
    </location>
</feature>
<dbReference type="PANTHER" id="PTHR48174">
    <property type="entry name" value="DUF946 FAMILY PROTEIN"/>
    <property type="match status" value="1"/>
</dbReference>
<feature type="transmembrane region" description="Helical" evidence="2">
    <location>
        <begin position="410"/>
        <end position="431"/>
    </location>
</feature>
<evidence type="ECO:0000256" key="1">
    <source>
        <dbReference type="SAM" id="MobiDB-lite"/>
    </source>
</evidence>
<keyword evidence="2" id="KW-0472">Membrane</keyword>
<dbReference type="PANTHER" id="PTHR48174:SF5">
    <property type="entry name" value="VACUOLAR PROTEIN SORTING-ASSOCIATED PROTEIN 62"/>
    <property type="match status" value="1"/>
</dbReference>
<dbReference type="EMBL" id="SZPZ01000004">
    <property type="protein sequence ID" value="TKK76377.1"/>
    <property type="molecule type" value="Genomic_DNA"/>
</dbReference>
<name>A0A4U3LPW0_9ACTN</name>
<feature type="compositionally biased region" description="Basic and acidic residues" evidence="1">
    <location>
        <begin position="642"/>
        <end position="652"/>
    </location>
</feature>
<evidence type="ECO:0000313" key="5">
    <source>
        <dbReference type="Proteomes" id="UP000305836"/>
    </source>
</evidence>
<comment type="caution">
    <text evidence="4">The sequence shown here is derived from an EMBL/GenBank/DDBJ whole genome shotgun (WGS) entry which is preliminary data.</text>
</comment>
<proteinExistence type="predicted"/>